<reference evidence="1 2" key="1">
    <citation type="submission" date="2016-10" db="EMBL/GenBank/DDBJ databases">
        <authorList>
            <person name="de Groot N.N."/>
        </authorList>
    </citation>
    <scope>NUCLEOTIDE SEQUENCE [LARGE SCALE GENOMIC DNA]</scope>
    <source>
        <strain evidence="1 2">D31d</strain>
    </source>
</reference>
<name>A0A1H4EFU2_XYLRU</name>
<dbReference type="RefSeq" id="WP_074762004.1">
    <property type="nucleotide sequence ID" value="NZ_FNRF01000005.1"/>
</dbReference>
<protein>
    <submittedName>
        <fullName evidence="1">Uncharacterized protein</fullName>
    </submittedName>
</protein>
<accession>A0A1H4EFU2</accession>
<evidence type="ECO:0000313" key="2">
    <source>
        <dbReference type="Proteomes" id="UP000182257"/>
    </source>
</evidence>
<gene>
    <name evidence="1" type="ORF">SAMN05216462_2776</name>
</gene>
<dbReference type="OrthoDB" id="1083189at2"/>
<dbReference type="AlphaFoldDB" id="A0A1H4EFU2"/>
<proteinExistence type="predicted"/>
<sequence length="170" mass="19339">MTNQEKKELMTGLLQGANLEHAQINLILEEGATISYSCNQPNDNKTTSNSHHTKDAIMDYVGRLKPMVRESYVDCYDQLWMGILELKEVKMHVYDSGKQQDTTFNRNLVAQIIHQMAATIFVPTANTVNMAQYLEPSKGGDHPVRQKLGESPENEIRKSVDKYLKQHIFG</sequence>
<evidence type="ECO:0000313" key="1">
    <source>
        <dbReference type="EMBL" id="SEA83578.1"/>
    </source>
</evidence>
<dbReference type="Proteomes" id="UP000182257">
    <property type="component" value="Unassembled WGS sequence"/>
</dbReference>
<dbReference type="EMBL" id="FNRF01000005">
    <property type="protein sequence ID" value="SEA83578.1"/>
    <property type="molecule type" value="Genomic_DNA"/>
</dbReference>
<organism evidence="1 2">
    <name type="scientific">Xylanibacter ruminicola</name>
    <name type="common">Prevotella ruminicola</name>
    <dbReference type="NCBI Taxonomy" id="839"/>
    <lineage>
        <taxon>Bacteria</taxon>
        <taxon>Pseudomonadati</taxon>
        <taxon>Bacteroidota</taxon>
        <taxon>Bacteroidia</taxon>
        <taxon>Bacteroidales</taxon>
        <taxon>Prevotellaceae</taxon>
        <taxon>Xylanibacter</taxon>
    </lineage>
</organism>